<dbReference type="GO" id="GO:0008808">
    <property type="term" value="F:cardiolipin synthase activity"/>
    <property type="evidence" value="ECO:0007669"/>
    <property type="project" value="TreeGrafter"/>
</dbReference>
<evidence type="ECO:0000259" key="7">
    <source>
        <dbReference type="PROSITE" id="PS50035"/>
    </source>
</evidence>
<evidence type="ECO:0000256" key="5">
    <source>
        <dbReference type="ARBA" id="ARBA00029594"/>
    </source>
</evidence>
<evidence type="ECO:0000313" key="9">
    <source>
        <dbReference type="Proteomes" id="UP000275436"/>
    </source>
</evidence>
<keyword evidence="6" id="KW-0472">Membrane</keyword>
<evidence type="ECO:0000313" key="8">
    <source>
        <dbReference type="EMBL" id="RNJ41372.1"/>
    </source>
</evidence>
<dbReference type="GO" id="GO:0032049">
    <property type="term" value="P:cardiolipin biosynthetic process"/>
    <property type="evidence" value="ECO:0007669"/>
    <property type="project" value="UniProtKB-ARBA"/>
</dbReference>
<feature type="domain" description="PLD phosphodiesterase" evidence="7">
    <location>
        <begin position="350"/>
        <end position="377"/>
    </location>
</feature>
<keyword evidence="6" id="KW-1133">Transmembrane helix</keyword>
<name>A0A3M9X0U9_9HYPH</name>
<accession>A0A3M9X0U9</accession>
<reference evidence="8 9" key="1">
    <citation type="journal article" date="2018" name="Mol. Plant Microbe Interact.">
        <title>Taxonomically Different Co-Microsymbionts of a Relict Legume, Oxytropis popoviana, Have Complementary Sets of Symbiotic Genes and Together Increase the Efficiency of Plant Nodulation.</title>
        <authorList>
            <person name="Safronova V."/>
            <person name="Belimov A."/>
            <person name="Sazanova A."/>
            <person name="Chirak E."/>
            <person name="Verkhozina A."/>
            <person name="Kuznetsova I."/>
            <person name="Andronov E."/>
            <person name="Puhalsky J."/>
            <person name="Tikhonovich I."/>
        </authorList>
    </citation>
    <scope>NUCLEOTIDE SEQUENCE [LARGE SCALE GENOMIC DNA]</scope>
    <source>
        <strain evidence="8 9">Opo-235</strain>
    </source>
</reference>
<comment type="caution">
    <text evidence="8">The sequence shown here is derived from an EMBL/GenBank/DDBJ whole genome shotgun (WGS) entry which is preliminary data.</text>
</comment>
<dbReference type="GO" id="GO:0016020">
    <property type="term" value="C:membrane"/>
    <property type="evidence" value="ECO:0007669"/>
    <property type="project" value="TreeGrafter"/>
</dbReference>
<protein>
    <recommendedName>
        <fullName evidence="3">Phospholipase D</fullName>
    </recommendedName>
    <alternativeName>
        <fullName evidence="5">Choline phosphatase</fullName>
    </alternativeName>
</protein>
<sequence>MASTASLKAGRFGRLRKGLVYVAIAVTASLLTVLAINLDPEPRALRSLVPHHFDASDPQFPKTMSSFSQGHIFSSNAVQTLVNGDEIFPSMLQSIRAAHSTIDMETYIYWSGAVGHEFATSLAAKAKEGVEVRVLVDWVGSLPFDEDLIHIMTSAGVKFERYRPVHWYTLDRVNNRTHRKLLIVDGRVAFTGGVGIADNWRGKARGPNEWRDTHYRIEGPAVSSFQAAFAENWLETTGETLLGEKFYPPPEPAGALDAQLILSSQPNGSEAMELMMLAAMAAARDHLRIGMAYFVPDDIALQQILDARKRGVSVDVIVPNSLTDVPLTRKASRYFWGTLLKAGVRISEFQPTMYHPKLLIVDDVWASFGSANLDQRSLRLNDEATLNVYGKDFAKTQIDLFNQDLQRSRQISLEEWQARPMHEKLTDWFASLLGSQL</sequence>
<dbReference type="PROSITE" id="PS50035">
    <property type="entry name" value="PLD"/>
    <property type="match status" value="2"/>
</dbReference>
<dbReference type="AlphaFoldDB" id="A0A3M9X0U9"/>
<feature type="transmembrane region" description="Helical" evidence="6">
    <location>
        <begin position="18"/>
        <end position="38"/>
    </location>
</feature>
<proteinExistence type="predicted"/>
<dbReference type="CDD" id="cd09110">
    <property type="entry name" value="PLDc_CLS_1"/>
    <property type="match status" value="1"/>
</dbReference>
<evidence type="ECO:0000256" key="3">
    <source>
        <dbReference type="ARBA" id="ARBA00018392"/>
    </source>
</evidence>
<dbReference type="CDD" id="cd09159">
    <property type="entry name" value="PLDc_ybhO_like_2"/>
    <property type="match status" value="1"/>
</dbReference>
<dbReference type="Gene3D" id="3.30.870.10">
    <property type="entry name" value="Endonuclease Chain A"/>
    <property type="match status" value="2"/>
</dbReference>
<evidence type="ECO:0000256" key="2">
    <source>
        <dbReference type="ARBA" id="ARBA00004613"/>
    </source>
</evidence>
<dbReference type="PANTHER" id="PTHR21248">
    <property type="entry name" value="CARDIOLIPIN SYNTHASE"/>
    <property type="match status" value="1"/>
</dbReference>
<dbReference type="GO" id="GO:0005576">
    <property type="term" value="C:extracellular region"/>
    <property type="evidence" value="ECO:0007669"/>
    <property type="project" value="UniProtKB-SubCell"/>
</dbReference>
<dbReference type="EMBL" id="QKOD01000020">
    <property type="protein sequence ID" value="RNJ41372.1"/>
    <property type="molecule type" value="Genomic_DNA"/>
</dbReference>
<comment type="function">
    <text evidence="1">Could be a virulence factor.</text>
</comment>
<keyword evidence="6" id="KW-0812">Transmembrane</keyword>
<dbReference type="SUPFAM" id="SSF56024">
    <property type="entry name" value="Phospholipase D/nuclease"/>
    <property type="match status" value="2"/>
</dbReference>
<dbReference type="Pfam" id="PF13091">
    <property type="entry name" value="PLDc_2"/>
    <property type="match status" value="2"/>
</dbReference>
<dbReference type="InterPro" id="IPR025202">
    <property type="entry name" value="PLD-like_dom"/>
</dbReference>
<feature type="domain" description="PLD phosphodiesterase" evidence="7">
    <location>
        <begin position="173"/>
        <end position="200"/>
    </location>
</feature>
<organism evidence="8 9">
    <name type="scientific">Mesorhizobium japonicum</name>
    <dbReference type="NCBI Taxonomy" id="2066070"/>
    <lineage>
        <taxon>Bacteria</taxon>
        <taxon>Pseudomonadati</taxon>
        <taxon>Pseudomonadota</taxon>
        <taxon>Alphaproteobacteria</taxon>
        <taxon>Hyphomicrobiales</taxon>
        <taxon>Phyllobacteriaceae</taxon>
        <taxon>Mesorhizobium</taxon>
    </lineage>
</organism>
<comment type="subcellular location">
    <subcellularLocation>
        <location evidence="2">Secreted</location>
    </subcellularLocation>
</comment>
<dbReference type="PANTHER" id="PTHR21248:SF22">
    <property type="entry name" value="PHOSPHOLIPASE D"/>
    <property type="match status" value="1"/>
</dbReference>
<dbReference type="Proteomes" id="UP000275436">
    <property type="component" value="Unassembled WGS sequence"/>
</dbReference>
<gene>
    <name evidence="8" type="ORF">DNR46_34040</name>
</gene>
<dbReference type="InterPro" id="IPR001736">
    <property type="entry name" value="PLipase_D/transphosphatidylase"/>
</dbReference>
<keyword evidence="4" id="KW-0964">Secreted</keyword>
<evidence type="ECO:0000256" key="6">
    <source>
        <dbReference type="SAM" id="Phobius"/>
    </source>
</evidence>
<evidence type="ECO:0000256" key="1">
    <source>
        <dbReference type="ARBA" id="ARBA00003145"/>
    </source>
</evidence>
<dbReference type="SMART" id="SM00155">
    <property type="entry name" value="PLDc"/>
    <property type="match status" value="2"/>
</dbReference>
<evidence type="ECO:0000256" key="4">
    <source>
        <dbReference type="ARBA" id="ARBA00022525"/>
    </source>
</evidence>